<dbReference type="GO" id="GO:0009982">
    <property type="term" value="F:pseudouridine synthase activity"/>
    <property type="evidence" value="ECO:0007669"/>
    <property type="project" value="InterPro"/>
</dbReference>
<dbReference type="GO" id="GO:0003723">
    <property type="term" value="F:RNA binding"/>
    <property type="evidence" value="ECO:0007669"/>
    <property type="project" value="InterPro"/>
</dbReference>
<name>A0A7S1TKY0_9RHOD</name>
<comment type="subcellular location">
    <subcellularLocation>
        <location evidence="1">Mitochondrion</location>
    </subcellularLocation>
</comment>
<comment type="similarity">
    <text evidence="2">Belongs to the pseudouridine synthase RluA family.</text>
</comment>
<evidence type="ECO:0000256" key="4">
    <source>
        <dbReference type="ARBA" id="ARBA00023235"/>
    </source>
</evidence>
<evidence type="ECO:0000259" key="7">
    <source>
        <dbReference type="Pfam" id="PF00849"/>
    </source>
</evidence>
<keyword evidence="5" id="KW-0175">Coiled coil</keyword>
<evidence type="ECO:0000256" key="1">
    <source>
        <dbReference type="ARBA" id="ARBA00004173"/>
    </source>
</evidence>
<dbReference type="PANTHER" id="PTHR21600">
    <property type="entry name" value="MITOCHONDRIAL RNA PSEUDOURIDINE SYNTHASE"/>
    <property type="match status" value="1"/>
</dbReference>
<sequence length="591" mass="66183">MRLSPARLCSALRDVAQPAAQTAAKTAAKSAVALRRGADAPLTRDGEKALMVTRELAGIRLDRFVRKFIKHLPQSLIERALREKQVRLIPSSHSPDSARSAETDHAAVAHPAQRSGRGGKRVESGYKVQPSDAVIIPDEWRFINFASRAKSALVPASSATNASALRKATSLDSIPHREEILEDLQHRVLFEDEYCIVLNKPPCLPVQGGMRVGALHLAGLLHAFTTKTSSLEKSERENKQRAPRLVHRLDADVSGALVLAKSREAAHMLTREFARRRVRKTYWALVLGVPKLRSGRIKTIVARRSDSVASDASPQLARHRPARKRAGKKLRRGRSARARRLSVAPAAAGEDDPFAKKAKTEFSVMAQLGTELSWLELRPLTGRKHQLRVHCAAGLMTPVVGDVKFGLRGESAEELREKVKTLLRGNTTGMARALKRRDAAVEEDARLLHLFARCVEFRVPIPGDGVEYKRRCRRYLAWFRNARALHENAEVYERVPTRALPPAGSRAASRGRVAKKFNRELAKALRCSQRKTRRPKLRALRERMERRAKRARHEKYELRVRVFAPPPEHFVRSFEALGLGKRLRAMTGSLQ</sequence>
<evidence type="ECO:0000256" key="5">
    <source>
        <dbReference type="SAM" id="Coils"/>
    </source>
</evidence>
<dbReference type="InterPro" id="IPR036986">
    <property type="entry name" value="S4_RNA-bd_sf"/>
</dbReference>
<feature type="coiled-coil region" evidence="5">
    <location>
        <begin position="534"/>
        <end position="561"/>
    </location>
</feature>
<protein>
    <recommendedName>
        <fullName evidence="7">Pseudouridine synthase RsuA/RluA-like domain-containing protein</fullName>
    </recommendedName>
</protein>
<dbReference type="Gene3D" id="3.30.2350.10">
    <property type="entry name" value="Pseudouridine synthase"/>
    <property type="match status" value="1"/>
</dbReference>
<dbReference type="InterPro" id="IPR020103">
    <property type="entry name" value="PsdUridine_synth_cat_dom_sf"/>
</dbReference>
<dbReference type="EMBL" id="HBGI01000827">
    <property type="protein sequence ID" value="CAD9238788.1"/>
    <property type="molecule type" value="Transcribed_RNA"/>
</dbReference>
<reference evidence="8" key="1">
    <citation type="submission" date="2021-01" db="EMBL/GenBank/DDBJ databases">
        <authorList>
            <person name="Corre E."/>
            <person name="Pelletier E."/>
            <person name="Niang G."/>
            <person name="Scheremetjew M."/>
            <person name="Finn R."/>
            <person name="Kale V."/>
            <person name="Holt S."/>
            <person name="Cochrane G."/>
            <person name="Meng A."/>
            <person name="Brown T."/>
            <person name="Cohen L."/>
        </authorList>
    </citation>
    <scope>NUCLEOTIDE SEQUENCE</scope>
    <source>
        <strain evidence="8">CCMP3124</strain>
    </source>
</reference>
<dbReference type="PROSITE" id="PS01129">
    <property type="entry name" value="PSI_RLU"/>
    <property type="match status" value="1"/>
</dbReference>
<dbReference type="Gene3D" id="3.10.290.10">
    <property type="entry name" value="RNA-binding S4 domain"/>
    <property type="match status" value="1"/>
</dbReference>
<feature type="region of interest" description="Disordered" evidence="6">
    <location>
        <begin position="310"/>
        <end position="344"/>
    </location>
</feature>
<dbReference type="PANTHER" id="PTHR21600:SF81">
    <property type="entry name" value="21S RRNA PSEUDOURIDINE(2819) SYNTHASE"/>
    <property type="match status" value="1"/>
</dbReference>
<keyword evidence="3" id="KW-0496">Mitochondrion</keyword>
<dbReference type="CDD" id="cd02869">
    <property type="entry name" value="PseudoU_synth_RluA_like"/>
    <property type="match status" value="1"/>
</dbReference>
<evidence type="ECO:0000313" key="8">
    <source>
        <dbReference type="EMBL" id="CAD9238788.1"/>
    </source>
</evidence>
<dbReference type="InterPro" id="IPR050188">
    <property type="entry name" value="RluA_PseudoU_synthase"/>
</dbReference>
<feature type="domain" description="Pseudouridine synthase RsuA/RluA-like" evidence="7">
    <location>
        <begin position="195"/>
        <end position="393"/>
    </location>
</feature>
<dbReference type="InterPro" id="IPR006224">
    <property type="entry name" value="PsdUridine_synth_RluA-like_CS"/>
</dbReference>
<keyword evidence="4" id="KW-0413">Isomerase</keyword>
<evidence type="ECO:0000256" key="3">
    <source>
        <dbReference type="ARBA" id="ARBA00023128"/>
    </source>
</evidence>
<evidence type="ECO:0000256" key="2">
    <source>
        <dbReference type="ARBA" id="ARBA00010876"/>
    </source>
</evidence>
<feature type="compositionally biased region" description="Basic residues" evidence="6">
    <location>
        <begin position="317"/>
        <end position="340"/>
    </location>
</feature>
<dbReference type="SUPFAM" id="SSF55120">
    <property type="entry name" value="Pseudouridine synthase"/>
    <property type="match status" value="1"/>
</dbReference>
<proteinExistence type="inferred from homology"/>
<organism evidence="8">
    <name type="scientific">Erythrolobus australicus</name>
    <dbReference type="NCBI Taxonomy" id="1077150"/>
    <lineage>
        <taxon>Eukaryota</taxon>
        <taxon>Rhodophyta</taxon>
        <taxon>Bangiophyceae</taxon>
        <taxon>Porphyridiales</taxon>
        <taxon>Porphyridiaceae</taxon>
        <taxon>Erythrolobus</taxon>
    </lineage>
</organism>
<dbReference type="InterPro" id="IPR006145">
    <property type="entry name" value="PsdUridine_synth_RsuA/RluA"/>
</dbReference>
<evidence type="ECO:0000256" key="6">
    <source>
        <dbReference type="SAM" id="MobiDB-lite"/>
    </source>
</evidence>
<dbReference type="Pfam" id="PF00849">
    <property type="entry name" value="PseudoU_synth_2"/>
    <property type="match status" value="1"/>
</dbReference>
<feature type="region of interest" description="Disordered" evidence="6">
    <location>
        <begin position="89"/>
        <end position="125"/>
    </location>
</feature>
<dbReference type="GO" id="GO:0005739">
    <property type="term" value="C:mitochondrion"/>
    <property type="evidence" value="ECO:0007669"/>
    <property type="project" value="UniProtKB-SubCell"/>
</dbReference>
<dbReference type="GO" id="GO:0000455">
    <property type="term" value="P:enzyme-directed rRNA pseudouridine synthesis"/>
    <property type="evidence" value="ECO:0007669"/>
    <property type="project" value="TreeGrafter"/>
</dbReference>
<gene>
    <name evidence="8" type="ORF">EAUS1353_LOCUS518</name>
</gene>
<dbReference type="AlphaFoldDB" id="A0A7S1TKY0"/>
<accession>A0A7S1TKY0</accession>